<dbReference type="EMBL" id="BIFH01000050">
    <property type="protein sequence ID" value="GCE01594.1"/>
    <property type="molecule type" value="Genomic_DNA"/>
</dbReference>
<accession>A0A401Z419</accession>
<evidence type="ECO:0000313" key="2">
    <source>
        <dbReference type="Proteomes" id="UP000286931"/>
    </source>
</evidence>
<comment type="caution">
    <text evidence="1">The sequence shown here is derived from an EMBL/GenBank/DDBJ whole genome shotgun (WGS) entry which is preliminary data.</text>
</comment>
<sequence>MTAFFRRSLDDDALDAMLEAADAELLAHARAVTDPFDTIRILHAGLGQRRRTDSPSPPSVVTREAFERRRRAVKLRYLAKASEGLVAGVFNEVSLDRLAPVLASCGSNLGRLRTRYVNEHVPTDKRWMNECQWAVQFIILQRQRLNETNLASVLTSLGACEERLRRVAQGAMAAAIAHERGLFEMTMDVSGEDLSHMTFEGPWLLENVVWTDATRWSPRAYDMVVMRSRRIAAGVYQVLGESPHDRDHLCV</sequence>
<keyword evidence="2" id="KW-1185">Reference proteome</keyword>
<dbReference type="AlphaFoldDB" id="A0A401Z419"/>
<dbReference type="Proteomes" id="UP000286931">
    <property type="component" value="Unassembled WGS sequence"/>
</dbReference>
<evidence type="ECO:0000313" key="1">
    <source>
        <dbReference type="EMBL" id="GCE01594.1"/>
    </source>
</evidence>
<dbReference type="OrthoDB" id="4350434at2"/>
<reference evidence="1 2" key="1">
    <citation type="submission" date="2018-12" db="EMBL/GenBank/DDBJ databases">
        <title>Draft genome sequence of Embleya hyalina NBRC 13850T.</title>
        <authorList>
            <person name="Komaki H."/>
            <person name="Hosoyama A."/>
            <person name="Kimura A."/>
            <person name="Ichikawa N."/>
            <person name="Tamura T."/>
        </authorList>
    </citation>
    <scope>NUCLEOTIDE SEQUENCE [LARGE SCALE GENOMIC DNA]</scope>
    <source>
        <strain evidence="1 2">NBRC 13850</strain>
    </source>
</reference>
<name>A0A401Z419_9ACTN</name>
<gene>
    <name evidence="1" type="ORF">EHYA_09360</name>
</gene>
<organism evidence="1 2">
    <name type="scientific">Embleya hyalina</name>
    <dbReference type="NCBI Taxonomy" id="516124"/>
    <lineage>
        <taxon>Bacteria</taxon>
        <taxon>Bacillati</taxon>
        <taxon>Actinomycetota</taxon>
        <taxon>Actinomycetes</taxon>
        <taxon>Kitasatosporales</taxon>
        <taxon>Streptomycetaceae</taxon>
        <taxon>Embleya</taxon>
    </lineage>
</organism>
<protein>
    <submittedName>
        <fullName evidence="1">Uncharacterized protein</fullName>
    </submittedName>
</protein>
<proteinExistence type="predicted"/>
<dbReference type="RefSeq" id="WP_126643207.1">
    <property type="nucleotide sequence ID" value="NZ_BIFH01000050.1"/>
</dbReference>